<feature type="region of interest" description="Disordered" evidence="1">
    <location>
        <begin position="1"/>
        <end position="41"/>
    </location>
</feature>
<evidence type="ECO:0000313" key="2">
    <source>
        <dbReference type="EMBL" id="TKW24877.1"/>
    </source>
</evidence>
<sequence>MRGPRKHKVPSSSASAAAARGPPAPRARRPRRGLRPPRHRRAIYHVTSIQDDGRGTIGFWIIFELSGTIHLHSYLRVASYKNKTINGKGAPAQDLASRHHLQPGVRGRPGTRRRRHPDQARIHQHLDRPMLPSRLRRRAHRHHATEHRHHGLKQIDPWMIFEAHEPTHSNQSLEMPFCPARRCSSATAESLMK</sequence>
<keyword evidence="3" id="KW-1185">Reference proteome</keyword>
<accession>A0A4U6VKP2</accession>
<evidence type="ECO:0000256" key="1">
    <source>
        <dbReference type="SAM" id="MobiDB-lite"/>
    </source>
</evidence>
<dbReference type="Gramene" id="TKW24877">
    <property type="protein sequence ID" value="TKW24877"/>
    <property type="gene ID" value="SEVIR_3G078500v2"/>
</dbReference>
<evidence type="ECO:0000313" key="3">
    <source>
        <dbReference type="Proteomes" id="UP000298652"/>
    </source>
</evidence>
<dbReference type="Gene3D" id="2.160.20.10">
    <property type="entry name" value="Single-stranded right-handed beta-helix, Pectin lyase-like"/>
    <property type="match status" value="1"/>
</dbReference>
<feature type="compositionally biased region" description="Basic residues" evidence="1">
    <location>
        <begin position="26"/>
        <end position="41"/>
    </location>
</feature>
<proteinExistence type="predicted"/>
<dbReference type="AlphaFoldDB" id="A0A4U6VKP2"/>
<dbReference type="Proteomes" id="UP000298652">
    <property type="component" value="Chromosome 3"/>
</dbReference>
<feature type="compositionally biased region" description="Low complexity" evidence="1">
    <location>
        <begin position="10"/>
        <end position="21"/>
    </location>
</feature>
<organism evidence="2 3">
    <name type="scientific">Setaria viridis</name>
    <name type="common">Green bristlegrass</name>
    <name type="synonym">Setaria italica subsp. viridis</name>
    <dbReference type="NCBI Taxonomy" id="4556"/>
    <lineage>
        <taxon>Eukaryota</taxon>
        <taxon>Viridiplantae</taxon>
        <taxon>Streptophyta</taxon>
        <taxon>Embryophyta</taxon>
        <taxon>Tracheophyta</taxon>
        <taxon>Spermatophyta</taxon>
        <taxon>Magnoliopsida</taxon>
        <taxon>Liliopsida</taxon>
        <taxon>Poales</taxon>
        <taxon>Poaceae</taxon>
        <taxon>PACMAD clade</taxon>
        <taxon>Panicoideae</taxon>
        <taxon>Panicodae</taxon>
        <taxon>Paniceae</taxon>
        <taxon>Cenchrinae</taxon>
        <taxon>Setaria</taxon>
    </lineage>
</organism>
<dbReference type="EMBL" id="CM016554">
    <property type="protein sequence ID" value="TKW24877.1"/>
    <property type="molecule type" value="Genomic_DNA"/>
</dbReference>
<feature type="region of interest" description="Disordered" evidence="1">
    <location>
        <begin position="89"/>
        <end position="119"/>
    </location>
</feature>
<reference evidence="2" key="1">
    <citation type="submission" date="2019-03" db="EMBL/GenBank/DDBJ databases">
        <title>WGS assembly of Setaria viridis.</title>
        <authorList>
            <person name="Huang P."/>
            <person name="Jenkins J."/>
            <person name="Grimwood J."/>
            <person name="Barry K."/>
            <person name="Healey A."/>
            <person name="Mamidi S."/>
            <person name="Sreedasyam A."/>
            <person name="Shu S."/>
            <person name="Feldman M."/>
            <person name="Wu J."/>
            <person name="Yu Y."/>
            <person name="Chen C."/>
            <person name="Johnson J."/>
            <person name="Rokhsar D."/>
            <person name="Baxter I."/>
            <person name="Schmutz J."/>
            <person name="Brutnell T."/>
            <person name="Kellogg E."/>
        </authorList>
    </citation>
    <scope>NUCLEOTIDE SEQUENCE [LARGE SCALE GENOMIC DNA]</scope>
</reference>
<gene>
    <name evidence="2" type="ORF">SEVIR_3G078500v2</name>
</gene>
<protein>
    <submittedName>
        <fullName evidence="2">Uncharacterized protein</fullName>
    </submittedName>
</protein>
<name>A0A4U6VKP2_SETVI</name>
<dbReference type="InterPro" id="IPR012334">
    <property type="entry name" value="Pectin_lyas_fold"/>
</dbReference>